<dbReference type="NCBIfam" id="TIGR01764">
    <property type="entry name" value="excise"/>
    <property type="match status" value="1"/>
</dbReference>
<dbReference type="OrthoDB" id="1853825at2"/>
<accession>A0A5B0E9G8</accession>
<comment type="caution">
    <text evidence="2">The sequence shown here is derived from an EMBL/GenBank/DDBJ whole genome shotgun (WGS) entry which is preliminary data.</text>
</comment>
<reference evidence="2 3" key="1">
    <citation type="submission" date="2019-07" db="EMBL/GenBank/DDBJ databases">
        <title>Analysis of the biochemical properties, biological activity and biotechnological potential of siderophores and biosurfactants produced by Antarctic psychrotolerant bacteria.</title>
        <authorList>
            <person name="Styczynski M."/>
            <person name="Krucon T."/>
            <person name="Decewicz P."/>
            <person name="Dziewit L."/>
        </authorList>
    </citation>
    <scope>NUCLEOTIDE SEQUENCE [LARGE SCALE GENOMIC DNA]</scope>
    <source>
        <strain evidence="2 3">ANT_H27</strain>
    </source>
</reference>
<name>A0A5B0E9G8_9MICC</name>
<organism evidence="2 3">
    <name type="scientific">Paeniglutamicibacter gangotriensis</name>
    <dbReference type="NCBI Taxonomy" id="254787"/>
    <lineage>
        <taxon>Bacteria</taxon>
        <taxon>Bacillati</taxon>
        <taxon>Actinomycetota</taxon>
        <taxon>Actinomycetes</taxon>
        <taxon>Micrococcales</taxon>
        <taxon>Micrococcaceae</taxon>
        <taxon>Paeniglutamicibacter</taxon>
    </lineage>
</organism>
<evidence type="ECO:0000259" key="1">
    <source>
        <dbReference type="Pfam" id="PF12728"/>
    </source>
</evidence>
<protein>
    <submittedName>
        <fullName evidence="2">Helix-turn-helix domain-containing protein</fullName>
    </submittedName>
</protein>
<gene>
    <name evidence="2" type="ORF">FQ154_13700</name>
</gene>
<dbReference type="GO" id="GO:0003677">
    <property type="term" value="F:DNA binding"/>
    <property type="evidence" value="ECO:0007669"/>
    <property type="project" value="InterPro"/>
</dbReference>
<feature type="domain" description="Helix-turn-helix" evidence="1">
    <location>
        <begin position="12"/>
        <end position="60"/>
    </location>
</feature>
<dbReference type="Proteomes" id="UP000323856">
    <property type="component" value="Unassembled WGS sequence"/>
</dbReference>
<dbReference type="InterPro" id="IPR041657">
    <property type="entry name" value="HTH_17"/>
</dbReference>
<evidence type="ECO:0000313" key="3">
    <source>
        <dbReference type="Proteomes" id="UP000323856"/>
    </source>
</evidence>
<proteinExistence type="predicted"/>
<dbReference type="AlphaFoldDB" id="A0A5B0E9G8"/>
<evidence type="ECO:0000313" key="2">
    <source>
        <dbReference type="EMBL" id="KAA0975256.1"/>
    </source>
</evidence>
<dbReference type="RefSeq" id="WP_149620153.1">
    <property type="nucleotide sequence ID" value="NZ_VOBL01000015.1"/>
</dbReference>
<dbReference type="Pfam" id="PF12728">
    <property type="entry name" value="HTH_17"/>
    <property type="match status" value="1"/>
</dbReference>
<dbReference type="EMBL" id="VOBL01000015">
    <property type="protein sequence ID" value="KAA0975256.1"/>
    <property type="molecule type" value="Genomic_DNA"/>
</dbReference>
<dbReference type="InterPro" id="IPR010093">
    <property type="entry name" value="SinI_DNA-bd"/>
</dbReference>
<sequence>MFEPQDAADSDYLRVAEAAAAMNVPRMTVYDLVKEGKLPAVSFGKLYRIPARAVQEYLAADQHTSAAAHLHTPT</sequence>